<evidence type="ECO:0000256" key="2">
    <source>
        <dbReference type="ARBA" id="ARBA00022729"/>
    </source>
</evidence>
<keyword evidence="2" id="KW-0732">Signal</keyword>
<feature type="domain" description="SbsA Ig-like" evidence="3">
    <location>
        <begin position="181"/>
        <end position="298"/>
    </location>
</feature>
<dbReference type="InterPro" id="IPR032812">
    <property type="entry name" value="SbsA_Ig"/>
</dbReference>
<dbReference type="Gene3D" id="2.60.40.1220">
    <property type="match status" value="2"/>
</dbReference>
<dbReference type="Pfam" id="PF13205">
    <property type="entry name" value="Big_5"/>
    <property type="match status" value="3"/>
</dbReference>
<feature type="domain" description="SbsA Ig-like" evidence="3">
    <location>
        <begin position="308"/>
        <end position="417"/>
    </location>
</feature>
<organism evidence="4 5">
    <name type="scientific">Serpentinimonas raichei</name>
    <dbReference type="NCBI Taxonomy" id="1458425"/>
    <lineage>
        <taxon>Bacteria</taxon>
        <taxon>Pseudomonadati</taxon>
        <taxon>Pseudomonadota</taxon>
        <taxon>Betaproteobacteria</taxon>
        <taxon>Burkholderiales</taxon>
        <taxon>Comamonadaceae</taxon>
        <taxon>Serpentinimonas</taxon>
    </lineage>
</organism>
<dbReference type="KEGG" id="cbaa:SRAA_0448"/>
<evidence type="ECO:0000313" key="4">
    <source>
        <dbReference type="EMBL" id="BAO80302.1"/>
    </source>
</evidence>
<gene>
    <name evidence="4" type="ORF">SRAA_0448</name>
</gene>
<dbReference type="EMBL" id="AP014568">
    <property type="protein sequence ID" value="BAO80302.1"/>
    <property type="molecule type" value="Genomic_DNA"/>
</dbReference>
<dbReference type="InterPro" id="IPR021884">
    <property type="entry name" value="Ice-bd_prot"/>
</dbReference>
<accession>A0A060NH02</accession>
<name>A0A060NH02_9BURK</name>
<comment type="similarity">
    <text evidence="1">Belongs to the ice-binding protein family.</text>
</comment>
<reference evidence="4 5" key="1">
    <citation type="journal article" date="2014" name="Nat. Commun.">
        <title>Physiological and genomic features of highly alkaliphilic hydrogen-utilizing Betaproteobacteria from a continental serpentinizing site.</title>
        <authorList>
            <person name="Suzuki S."/>
            <person name="Kuenen J.G."/>
            <person name="Schipper K."/>
            <person name="van der Velde S."/>
            <person name="Ishii S."/>
            <person name="Wu A."/>
            <person name="Sorokin D.Y."/>
            <person name="Tenney A."/>
            <person name="Meng X.Y."/>
            <person name="Morrill P.L."/>
            <person name="Kamagata Y."/>
            <person name="Muyzer G."/>
            <person name="Nealson K.H."/>
        </authorList>
    </citation>
    <scope>NUCLEOTIDE SEQUENCE [LARGE SCALE GENOMIC DNA]</scope>
    <source>
        <strain evidence="4 5">A1</strain>
    </source>
</reference>
<evidence type="ECO:0000313" key="5">
    <source>
        <dbReference type="Proteomes" id="UP000067461"/>
    </source>
</evidence>
<sequence>MCASAQMLRLGQPILPPKQPRRHHEEYTMNKLLHGVRPWLAASLLVALIAGCGGGGGRDEILGFDGPPPTPPTVTAVAPVDGATGVPINNTLISADFSERMAPLTGTASFVVTCAAPCVSPAGTTTLDATGRIATFALPAGTLLEPLTQYTGTITAARSATTGLAMAEPYVWRFTTGVALDTTRPRVTLTVPATTVPGPTVPANTAVTATFTEDMAPASISAASFTLTCVTPCVAPAGNVTYVVGNRTAVFRPAAALAPGTTYTATVTMAATDLAGNALGGNQAPLPAASNYVWTFTTAAAVPPAMISVASTNPAHGAPSVCLTDAVNATFAVPSGLRMDPATINAANFRLTGPGGTNVAASSVVLDVATGRIATFTPQAPMLAGAHVARLIGTTAGVRDLAVPGNSMASDFSWSFTAVSCVVPPVPPLVPLGRAATFGIFGGSAGMTNDGTRTVINGDIGTTATEPTSITGFQDTAGDVYTVTGDNRGAVNGTIFTCTDSTTGPTSDVPNPASCTIAQDARRDAEIAFIRLRDMPAVLAPGNLAGLTLPPGVYTAAGGSFLIEGGDLTLDGRGDANAIWVFQMRTSLTVGGPGVAFPRSVILINDAQAKNVFWQVGSAATINAGGGGTMVGTIISQAGATFSTAGRGEITTLNGRVLSLDASVTVVNTVINVPAP</sequence>
<protein>
    <recommendedName>
        <fullName evidence="3">SbsA Ig-like domain-containing protein</fullName>
    </recommendedName>
</protein>
<dbReference type="AlphaFoldDB" id="A0A060NH02"/>
<dbReference type="Proteomes" id="UP000067461">
    <property type="component" value="Chromosome"/>
</dbReference>
<feature type="domain" description="SbsA Ig-like" evidence="3">
    <location>
        <begin position="70"/>
        <end position="176"/>
    </location>
</feature>
<proteinExistence type="inferred from homology"/>
<dbReference type="HOGENOM" id="CLU_022173_0_0_4"/>
<dbReference type="InterPro" id="IPR014755">
    <property type="entry name" value="Cu-Rt/internalin_Ig-like"/>
</dbReference>
<evidence type="ECO:0000259" key="3">
    <source>
        <dbReference type="Pfam" id="PF13205"/>
    </source>
</evidence>
<evidence type="ECO:0000256" key="1">
    <source>
        <dbReference type="ARBA" id="ARBA00005445"/>
    </source>
</evidence>
<dbReference type="STRING" id="1458425.SRAA_0448"/>
<dbReference type="Pfam" id="PF11999">
    <property type="entry name" value="Ice_binding"/>
    <property type="match status" value="1"/>
</dbReference>
<keyword evidence="5" id="KW-1185">Reference proteome</keyword>